<feature type="domain" description="ABM" evidence="1">
    <location>
        <begin position="2"/>
        <end position="91"/>
    </location>
</feature>
<reference evidence="2" key="1">
    <citation type="submission" date="2020-10" db="EMBL/GenBank/DDBJ databases">
        <authorList>
            <person name="Castelo-Branco R."/>
            <person name="Eusebio N."/>
            <person name="Adriana R."/>
            <person name="Vieira A."/>
            <person name="Brugerolle De Fraissinette N."/>
            <person name="Rezende De Castro R."/>
            <person name="Schneider M.P."/>
            <person name="Vasconcelos V."/>
            <person name="Leao P.N."/>
        </authorList>
    </citation>
    <scope>NUCLEOTIDE SEQUENCE</scope>
    <source>
        <strain evidence="2">LEGE 11479</strain>
    </source>
</reference>
<comment type="caution">
    <text evidence="2">The sequence shown here is derived from an EMBL/GenBank/DDBJ whole genome shotgun (WGS) entry which is preliminary data.</text>
</comment>
<accession>A0A929FAT0</accession>
<proteinExistence type="predicted"/>
<dbReference type="EMBL" id="JADEXP010000481">
    <property type="protein sequence ID" value="MBE9070625.1"/>
    <property type="molecule type" value="Genomic_DNA"/>
</dbReference>
<dbReference type="SUPFAM" id="SSF54909">
    <property type="entry name" value="Dimeric alpha+beta barrel"/>
    <property type="match status" value="1"/>
</dbReference>
<evidence type="ECO:0000313" key="3">
    <source>
        <dbReference type="Proteomes" id="UP000615026"/>
    </source>
</evidence>
<dbReference type="AlphaFoldDB" id="A0A929FAT0"/>
<evidence type="ECO:0000313" key="2">
    <source>
        <dbReference type="EMBL" id="MBE9070625.1"/>
    </source>
</evidence>
<dbReference type="Gene3D" id="3.30.70.100">
    <property type="match status" value="1"/>
</dbReference>
<protein>
    <submittedName>
        <fullName evidence="2">Antibiotic biosynthesis monooxygenase</fullName>
    </submittedName>
</protein>
<dbReference type="Pfam" id="PF03992">
    <property type="entry name" value="ABM"/>
    <property type="match status" value="1"/>
</dbReference>
<dbReference type="InterPro" id="IPR007138">
    <property type="entry name" value="ABM_dom"/>
</dbReference>
<dbReference type="Proteomes" id="UP000615026">
    <property type="component" value="Unassembled WGS sequence"/>
</dbReference>
<dbReference type="GO" id="GO:0004497">
    <property type="term" value="F:monooxygenase activity"/>
    <property type="evidence" value="ECO:0007669"/>
    <property type="project" value="UniProtKB-KW"/>
</dbReference>
<keyword evidence="2" id="KW-0503">Monooxygenase</keyword>
<dbReference type="PROSITE" id="PS51725">
    <property type="entry name" value="ABM"/>
    <property type="match status" value="1"/>
</dbReference>
<gene>
    <name evidence="2" type="ORF">IQ260_28705</name>
</gene>
<sequence length="105" mass="12156">MILEVAILNVKLGETEAFEKAFQQAQIIISSMAGYGGHQLQKCIEKDNRYILLVTWQTLEDHTQGFRGSEEYQQWKALLHHFYDPFPTVEHYQLVTGTPMLKSLN</sequence>
<keyword evidence="3" id="KW-1185">Reference proteome</keyword>
<organism evidence="2 3">
    <name type="scientific">Leptolyngbya cf. ectocarpi LEGE 11479</name>
    <dbReference type="NCBI Taxonomy" id="1828722"/>
    <lineage>
        <taxon>Bacteria</taxon>
        <taxon>Bacillati</taxon>
        <taxon>Cyanobacteriota</taxon>
        <taxon>Cyanophyceae</taxon>
        <taxon>Leptolyngbyales</taxon>
        <taxon>Leptolyngbyaceae</taxon>
        <taxon>Leptolyngbya group</taxon>
        <taxon>Leptolyngbya</taxon>
    </lineage>
</organism>
<keyword evidence="2" id="KW-0560">Oxidoreductase</keyword>
<dbReference type="InterPro" id="IPR011008">
    <property type="entry name" value="Dimeric_a/b-barrel"/>
</dbReference>
<name>A0A929FAT0_LEPEC</name>
<evidence type="ECO:0000259" key="1">
    <source>
        <dbReference type="PROSITE" id="PS51725"/>
    </source>
</evidence>